<evidence type="ECO:0000313" key="1">
    <source>
        <dbReference type="EMBL" id="GAD88366.1"/>
    </source>
</evidence>
<evidence type="ECO:0000313" key="2">
    <source>
        <dbReference type="Proteomes" id="UP000017800"/>
    </source>
</evidence>
<reference evidence="1 2" key="1">
    <citation type="submission" date="2013-10" db="EMBL/GenBank/DDBJ databases">
        <authorList>
            <person name="Ichikawa N."/>
            <person name="Kimura A."/>
            <person name="Ohji S."/>
            <person name="Hosoyama A."/>
            <person name="Fujita N."/>
        </authorList>
    </citation>
    <scope>NUCLEOTIDE SEQUENCE [LARGE SCALE GENOMIC DNA]</scope>
    <source>
        <strain evidence="1 2">NBRC 102217</strain>
    </source>
</reference>
<name>V5FEV0_9VIBR</name>
<sequence length="65" mass="7811">MQKKHKNNLSNPYPFLKHKIAMQALRYNKRIKYYIYGVALDDYRVFINIISGVAYEIITFNNQKL</sequence>
<protein>
    <submittedName>
        <fullName evidence="1">Uncharacterized protein</fullName>
    </submittedName>
</protein>
<dbReference type="EMBL" id="BAUJ01000004">
    <property type="protein sequence ID" value="GAD88366.1"/>
    <property type="molecule type" value="Genomic_DNA"/>
</dbReference>
<proteinExistence type="predicted"/>
<keyword evidence="2" id="KW-1185">Reference proteome</keyword>
<comment type="caution">
    <text evidence="1">The sequence shown here is derived from an EMBL/GenBank/DDBJ whole genome shotgun (WGS) entry which is preliminary data.</text>
</comment>
<gene>
    <name evidence="1" type="ORF">VHA01S_004_01380</name>
</gene>
<organism evidence="1 2">
    <name type="scientific">Vibrio halioticoli NBRC 102217</name>
    <dbReference type="NCBI Taxonomy" id="1219072"/>
    <lineage>
        <taxon>Bacteria</taxon>
        <taxon>Pseudomonadati</taxon>
        <taxon>Pseudomonadota</taxon>
        <taxon>Gammaproteobacteria</taxon>
        <taxon>Vibrionales</taxon>
        <taxon>Vibrionaceae</taxon>
        <taxon>Vibrio</taxon>
    </lineage>
</organism>
<dbReference type="Proteomes" id="UP000017800">
    <property type="component" value="Unassembled WGS sequence"/>
</dbReference>
<dbReference type="AlphaFoldDB" id="V5FEV0"/>
<reference evidence="1 2" key="2">
    <citation type="submission" date="2013-11" db="EMBL/GenBank/DDBJ databases">
        <title>Whole genome shotgun sequence of Vibrio halioticoli NBRC 102217.</title>
        <authorList>
            <person name="Isaki S."/>
            <person name="Kimura A."/>
            <person name="Ohji S."/>
            <person name="Hosoyama A."/>
            <person name="Fujita N."/>
            <person name="Hashimoto M."/>
            <person name="Hosoyama Y."/>
            <person name="Yamazoe A."/>
        </authorList>
    </citation>
    <scope>NUCLEOTIDE SEQUENCE [LARGE SCALE GENOMIC DNA]</scope>
    <source>
        <strain evidence="1 2">NBRC 102217</strain>
    </source>
</reference>
<accession>V5FEV0</accession>